<keyword evidence="3" id="KW-1185">Reference proteome</keyword>
<dbReference type="EMBL" id="BMNH01000019">
    <property type="protein sequence ID" value="GGO76256.1"/>
    <property type="molecule type" value="Genomic_DNA"/>
</dbReference>
<proteinExistence type="predicted"/>
<sequence>MRGSQQEDRLADLDAVDHEDVGRKSHTTGKCDTVCQVYEPMSVSLLTAAGVITGQGVPTLLKELIDAAR</sequence>
<accession>A0A917Z7K8</accession>
<gene>
    <name evidence="2" type="ORF">GCM10012289_53200</name>
</gene>
<feature type="region of interest" description="Disordered" evidence="1">
    <location>
        <begin position="1"/>
        <end position="27"/>
    </location>
</feature>
<evidence type="ECO:0000313" key="2">
    <source>
        <dbReference type="EMBL" id="GGO76256.1"/>
    </source>
</evidence>
<feature type="compositionally biased region" description="Basic and acidic residues" evidence="1">
    <location>
        <begin position="1"/>
        <end position="23"/>
    </location>
</feature>
<name>A0A917Z7K8_9ACTN</name>
<protein>
    <submittedName>
        <fullName evidence="2">Uncharacterized protein</fullName>
    </submittedName>
</protein>
<dbReference type="AlphaFoldDB" id="A0A917Z7K8"/>
<reference evidence="2" key="1">
    <citation type="journal article" date="2014" name="Int. J. Syst. Evol. Microbiol.">
        <title>Complete genome sequence of Corynebacterium casei LMG S-19264T (=DSM 44701T), isolated from a smear-ripened cheese.</title>
        <authorList>
            <consortium name="US DOE Joint Genome Institute (JGI-PGF)"/>
            <person name="Walter F."/>
            <person name="Albersmeier A."/>
            <person name="Kalinowski J."/>
            <person name="Ruckert C."/>
        </authorList>
    </citation>
    <scope>NUCLEOTIDE SEQUENCE</scope>
    <source>
        <strain evidence="2">CGMCC 4.7368</strain>
    </source>
</reference>
<evidence type="ECO:0000256" key="1">
    <source>
        <dbReference type="SAM" id="MobiDB-lite"/>
    </source>
</evidence>
<dbReference type="Proteomes" id="UP000646523">
    <property type="component" value="Unassembled WGS sequence"/>
</dbReference>
<organism evidence="2 3">
    <name type="scientific">Nonomuraea cavernae</name>
    <dbReference type="NCBI Taxonomy" id="2045107"/>
    <lineage>
        <taxon>Bacteria</taxon>
        <taxon>Bacillati</taxon>
        <taxon>Actinomycetota</taxon>
        <taxon>Actinomycetes</taxon>
        <taxon>Streptosporangiales</taxon>
        <taxon>Streptosporangiaceae</taxon>
        <taxon>Nonomuraea</taxon>
    </lineage>
</organism>
<comment type="caution">
    <text evidence="2">The sequence shown here is derived from an EMBL/GenBank/DDBJ whole genome shotgun (WGS) entry which is preliminary data.</text>
</comment>
<reference evidence="2" key="2">
    <citation type="submission" date="2020-09" db="EMBL/GenBank/DDBJ databases">
        <authorList>
            <person name="Sun Q."/>
            <person name="Zhou Y."/>
        </authorList>
    </citation>
    <scope>NUCLEOTIDE SEQUENCE</scope>
    <source>
        <strain evidence="2">CGMCC 4.7368</strain>
    </source>
</reference>
<evidence type="ECO:0000313" key="3">
    <source>
        <dbReference type="Proteomes" id="UP000646523"/>
    </source>
</evidence>